<gene>
    <name evidence="1" type="ORF">D2N39_13160</name>
</gene>
<keyword evidence="2" id="KW-1185">Reference proteome</keyword>
<reference evidence="1 2" key="1">
    <citation type="submission" date="2018-09" db="EMBL/GenBank/DDBJ databases">
        <title>Gemmobacter lutimaris sp. nov., a marine bacterium isolated from tidal flat.</title>
        <authorList>
            <person name="Lee D.W."/>
            <person name="Yoo Y."/>
            <person name="Kim J.-J."/>
            <person name="Kim B.S."/>
        </authorList>
    </citation>
    <scope>NUCLEOTIDE SEQUENCE [LARGE SCALE GENOMIC DNA]</scope>
    <source>
        <strain evidence="1 2">YJ-T1-11</strain>
    </source>
</reference>
<name>A0A398BND4_9RHOB</name>
<dbReference type="Proteomes" id="UP000266649">
    <property type="component" value="Unassembled WGS sequence"/>
</dbReference>
<dbReference type="EMBL" id="QXXQ01000007">
    <property type="protein sequence ID" value="RID91204.1"/>
    <property type="molecule type" value="Genomic_DNA"/>
</dbReference>
<evidence type="ECO:0000313" key="2">
    <source>
        <dbReference type="Proteomes" id="UP000266649"/>
    </source>
</evidence>
<proteinExistence type="predicted"/>
<dbReference type="AlphaFoldDB" id="A0A398BND4"/>
<protein>
    <submittedName>
        <fullName evidence="1">Uncharacterized protein</fullName>
    </submittedName>
</protein>
<organism evidence="1 2">
    <name type="scientific">Gemmobacter lutimaris</name>
    <dbReference type="NCBI Taxonomy" id="2306023"/>
    <lineage>
        <taxon>Bacteria</taxon>
        <taxon>Pseudomonadati</taxon>
        <taxon>Pseudomonadota</taxon>
        <taxon>Alphaproteobacteria</taxon>
        <taxon>Rhodobacterales</taxon>
        <taxon>Paracoccaceae</taxon>
        <taxon>Gemmobacter</taxon>
    </lineage>
</organism>
<accession>A0A398BND4</accession>
<comment type="caution">
    <text evidence="1">The sequence shown here is derived from an EMBL/GenBank/DDBJ whole genome shotgun (WGS) entry which is preliminary data.</text>
</comment>
<evidence type="ECO:0000313" key="1">
    <source>
        <dbReference type="EMBL" id="RID91204.1"/>
    </source>
</evidence>
<sequence length="77" mass="8415">MSRSFLINKKSKPTFNSARLAAARDFVAELVAVDPIYLPIFIRLENEVEIAEARERGDVLAVARGLARAGGRDVKSG</sequence>